<keyword evidence="1" id="KW-0732">Signal</keyword>
<evidence type="ECO:0000313" key="2">
    <source>
        <dbReference type="EMBL" id="AWI79505.1"/>
    </source>
</evidence>
<evidence type="ECO:0000256" key="1">
    <source>
        <dbReference type="SAM" id="SignalP"/>
    </source>
</evidence>
<organism evidence="2 3">
    <name type="scientific">Parazoarcus communis</name>
    <dbReference type="NCBI Taxonomy" id="41977"/>
    <lineage>
        <taxon>Bacteria</taxon>
        <taxon>Pseudomonadati</taxon>
        <taxon>Pseudomonadota</taxon>
        <taxon>Betaproteobacteria</taxon>
        <taxon>Rhodocyclales</taxon>
        <taxon>Zoogloeaceae</taxon>
        <taxon>Parazoarcus</taxon>
    </lineage>
</organism>
<protein>
    <recommendedName>
        <fullName evidence="4">PsbP C-terminal domain-containing protein</fullName>
    </recommendedName>
</protein>
<dbReference type="OrthoDB" id="249246at2"/>
<accession>A0A2U8H3Y2</accession>
<dbReference type="RefSeq" id="WP_108972408.1">
    <property type="nucleotide sequence ID" value="NZ_CP022188.1"/>
</dbReference>
<evidence type="ECO:0000313" key="3">
    <source>
        <dbReference type="Proteomes" id="UP000244902"/>
    </source>
</evidence>
<dbReference type="AlphaFoldDB" id="A0A2U8H3Y2"/>
<proteinExistence type="predicted"/>
<reference evidence="2 3" key="1">
    <citation type="submission" date="2017-06" db="EMBL/GenBank/DDBJ databases">
        <title>Azoarcus sp. TSNA42 complete genome sequence.</title>
        <authorList>
            <person name="Woo J.-H."/>
            <person name="Kim H.-S."/>
        </authorList>
    </citation>
    <scope>NUCLEOTIDE SEQUENCE [LARGE SCALE GENOMIC DNA]</scope>
    <source>
        <strain evidence="2 3">TSNA42</strain>
    </source>
</reference>
<dbReference type="EMBL" id="CP022188">
    <property type="protein sequence ID" value="AWI79505.1"/>
    <property type="molecule type" value="Genomic_DNA"/>
</dbReference>
<feature type="chain" id="PRO_5016171822" description="PsbP C-terminal domain-containing protein" evidence="1">
    <location>
        <begin position="19"/>
        <end position="175"/>
    </location>
</feature>
<sequence length="175" mass="19591">MRLLALCFALWCSSLSFAAGLVHRDALNGRVSILAPENFGPMPAKLLELKYPSSRRPTEVLSDDTGRVTLAFNHTNNALQPHELKEAHVVLSQSFHNLYPSAEWIRDEVIEQNGSVFIVFEMITPAIDTKIHNIMYATSVSGRMLMVAFNTTTDYSKKWLPTGKAIMSSLRVKPQ</sequence>
<gene>
    <name evidence="2" type="ORF">CEW87_09055</name>
</gene>
<feature type="signal peptide" evidence="1">
    <location>
        <begin position="1"/>
        <end position="18"/>
    </location>
</feature>
<dbReference type="Proteomes" id="UP000244902">
    <property type="component" value="Chromosome"/>
</dbReference>
<name>A0A2U8H3Y2_9RHOO</name>
<evidence type="ECO:0008006" key="4">
    <source>
        <dbReference type="Google" id="ProtNLM"/>
    </source>
</evidence>